<sequence length="96" mass="11192">MSPIQVRSSNAVIELPEKPQERVDDFNNHHGKPDNPTKITKGVASDQVSDAEVRLQEVFLRMELSICLMRGIPRFLYLYRHRSSVRRLPHKVVEFH</sequence>
<evidence type="ECO:0000313" key="3">
    <source>
        <dbReference type="Proteomes" id="UP000516437"/>
    </source>
</evidence>
<gene>
    <name evidence="2" type="ORF">CJ030_MR6G013307</name>
</gene>
<evidence type="ECO:0000256" key="1">
    <source>
        <dbReference type="SAM" id="MobiDB-lite"/>
    </source>
</evidence>
<dbReference type="AlphaFoldDB" id="A0A6A1VG70"/>
<dbReference type="EMBL" id="RXIC02000024">
    <property type="protein sequence ID" value="KAB1211565.1"/>
    <property type="molecule type" value="Genomic_DNA"/>
</dbReference>
<protein>
    <submittedName>
        <fullName evidence="2">Uncharacterized protein</fullName>
    </submittedName>
</protein>
<comment type="caution">
    <text evidence="2">The sequence shown here is derived from an EMBL/GenBank/DDBJ whole genome shotgun (WGS) entry which is preliminary data.</text>
</comment>
<keyword evidence="3" id="KW-1185">Reference proteome</keyword>
<feature type="compositionally biased region" description="Basic and acidic residues" evidence="1">
    <location>
        <begin position="15"/>
        <end position="35"/>
    </location>
</feature>
<organism evidence="2 3">
    <name type="scientific">Morella rubra</name>
    <name type="common">Chinese bayberry</name>
    <dbReference type="NCBI Taxonomy" id="262757"/>
    <lineage>
        <taxon>Eukaryota</taxon>
        <taxon>Viridiplantae</taxon>
        <taxon>Streptophyta</taxon>
        <taxon>Embryophyta</taxon>
        <taxon>Tracheophyta</taxon>
        <taxon>Spermatophyta</taxon>
        <taxon>Magnoliopsida</taxon>
        <taxon>eudicotyledons</taxon>
        <taxon>Gunneridae</taxon>
        <taxon>Pentapetalae</taxon>
        <taxon>rosids</taxon>
        <taxon>fabids</taxon>
        <taxon>Fagales</taxon>
        <taxon>Myricaceae</taxon>
        <taxon>Morella</taxon>
    </lineage>
</organism>
<feature type="region of interest" description="Disordered" evidence="1">
    <location>
        <begin position="1"/>
        <end position="44"/>
    </location>
</feature>
<dbReference type="Proteomes" id="UP000516437">
    <property type="component" value="Chromosome 6"/>
</dbReference>
<evidence type="ECO:0000313" key="2">
    <source>
        <dbReference type="EMBL" id="KAB1211565.1"/>
    </source>
</evidence>
<feature type="compositionally biased region" description="Polar residues" evidence="1">
    <location>
        <begin position="1"/>
        <end position="11"/>
    </location>
</feature>
<proteinExistence type="predicted"/>
<name>A0A6A1VG70_9ROSI</name>
<accession>A0A6A1VG70</accession>
<reference evidence="2 3" key="1">
    <citation type="journal article" date="2019" name="Plant Biotechnol. J.">
        <title>The red bayberry genome and genetic basis of sex determination.</title>
        <authorList>
            <person name="Jia H.M."/>
            <person name="Jia H.J."/>
            <person name="Cai Q.L."/>
            <person name="Wang Y."/>
            <person name="Zhao H.B."/>
            <person name="Yang W.F."/>
            <person name="Wang G.Y."/>
            <person name="Li Y.H."/>
            <person name="Zhan D.L."/>
            <person name="Shen Y.T."/>
            <person name="Niu Q.F."/>
            <person name="Chang L."/>
            <person name="Qiu J."/>
            <person name="Zhao L."/>
            <person name="Xie H.B."/>
            <person name="Fu W.Y."/>
            <person name="Jin J."/>
            <person name="Li X.W."/>
            <person name="Jiao Y."/>
            <person name="Zhou C.C."/>
            <person name="Tu T."/>
            <person name="Chai C.Y."/>
            <person name="Gao J.L."/>
            <person name="Fan L.J."/>
            <person name="van de Weg E."/>
            <person name="Wang J.Y."/>
            <person name="Gao Z.S."/>
        </authorList>
    </citation>
    <scope>NUCLEOTIDE SEQUENCE [LARGE SCALE GENOMIC DNA]</scope>
    <source>
        <tissue evidence="2">Leaves</tissue>
    </source>
</reference>